<dbReference type="Proteomes" id="UP000051802">
    <property type="component" value="Unassembled WGS sequence"/>
</dbReference>
<organism evidence="2 3">
    <name type="scientific">Stenotrophomonas panacihumi</name>
    <dbReference type="NCBI Taxonomy" id="676599"/>
    <lineage>
        <taxon>Bacteria</taxon>
        <taxon>Pseudomonadati</taxon>
        <taxon>Pseudomonadota</taxon>
        <taxon>Gammaproteobacteria</taxon>
        <taxon>Lysobacterales</taxon>
        <taxon>Lysobacteraceae</taxon>
        <taxon>Stenotrophomonas</taxon>
    </lineage>
</organism>
<comment type="caution">
    <text evidence="2">The sequence shown here is derived from an EMBL/GenBank/DDBJ whole genome shotgun (WGS) entry which is preliminary data.</text>
</comment>
<feature type="transmembrane region" description="Helical" evidence="1">
    <location>
        <begin position="51"/>
        <end position="71"/>
    </location>
</feature>
<feature type="transmembrane region" description="Helical" evidence="1">
    <location>
        <begin position="26"/>
        <end position="45"/>
    </location>
</feature>
<dbReference type="EMBL" id="LLXU01000049">
    <property type="protein sequence ID" value="KRG46942.1"/>
    <property type="molecule type" value="Genomic_DNA"/>
</dbReference>
<keyword evidence="1" id="KW-0812">Transmembrane</keyword>
<accession>A0A0R0AYT0</accession>
<dbReference type="Pfam" id="PF06961">
    <property type="entry name" value="DUF1294"/>
    <property type="match status" value="1"/>
</dbReference>
<protein>
    <recommendedName>
        <fullName evidence="4">DNA-binding protein</fullName>
    </recommendedName>
</protein>
<sequence length="142" mass="15310">MSRKAAPRAKARKPLPARGPSRLRRAGDLAALALVGAHAGLLWLMVSAGALPGWLCGVFAALSVIAFAVYARDKHAARLEARRTPELALHLLELAGGWPGALLAQRALRHKNRKLAYQFAFWACVLLHEATLGHVWRQVAGG</sequence>
<evidence type="ECO:0000256" key="1">
    <source>
        <dbReference type="SAM" id="Phobius"/>
    </source>
</evidence>
<reference evidence="2 3" key="1">
    <citation type="submission" date="2015-10" db="EMBL/GenBank/DDBJ databases">
        <title>Genome sequencing and analysis of members of genus Stenotrophomonas.</title>
        <authorList>
            <person name="Patil P.P."/>
            <person name="Midha S."/>
            <person name="Patil P.B."/>
        </authorList>
    </citation>
    <scope>NUCLEOTIDE SEQUENCE [LARGE SCALE GENOMIC DNA]</scope>
    <source>
        <strain evidence="2 3">JCM 16536</strain>
    </source>
</reference>
<dbReference type="AlphaFoldDB" id="A0A0R0AYT0"/>
<feature type="transmembrane region" description="Helical" evidence="1">
    <location>
        <begin position="115"/>
        <end position="136"/>
    </location>
</feature>
<evidence type="ECO:0000313" key="3">
    <source>
        <dbReference type="Proteomes" id="UP000051802"/>
    </source>
</evidence>
<keyword evidence="3" id="KW-1185">Reference proteome</keyword>
<gene>
    <name evidence="2" type="ORF">ARC20_03620</name>
</gene>
<keyword evidence="1" id="KW-0472">Membrane</keyword>
<name>A0A0R0AYT0_9GAMM</name>
<dbReference type="OrthoDB" id="72963at2"/>
<keyword evidence="1" id="KW-1133">Transmembrane helix</keyword>
<dbReference type="InterPro" id="IPR010718">
    <property type="entry name" value="DUF1294"/>
</dbReference>
<evidence type="ECO:0008006" key="4">
    <source>
        <dbReference type="Google" id="ProtNLM"/>
    </source>
</evidence>
<evidence type="ECO:0000313" key="2">
    <source>
        <dbReference type="EMBL" id="KRG46942.1"/>
    </source>
</evidence>
<dbReference type="STRING" id="676599.ARC20_03620"/>
<dbReference type="RefSeq" id="WP_057643657.1">
    <property type="nucleotide sequence ID" value="NZ_LLXU01000049.1"/>
</dbReference>
<proteinExistence type="predicted"/>